<dbReference type="EMBL" id="AGNL01005561">
    <property type="protein sequence ID" value="EJK72631.1"/>
    <property type="molecule type" value="Genomic_DNA"/>
</dbReference>
<evidence type="ECO:0000256" key="1">
    <source>
        <dbReference type="SAM" id="MobiDB-lite"/>
    </source>
</evidence>
<organism evidence="2 3">
    <name type="scientific">Thalassiosira oceanica</name>
    <name type="common">Marine diatom</name>
    <dbReference type="NCBI Taxonomy" id="159749"/>
    <lineage>
        <taxon>Eukaryota</taxon>
        <taxon>Sar</taxon>
        <taxon>Stramenopiles</taxon>
        <taxon>Ochrophyta</taxon>
        <taxon>Bacillariophyta</taxon>
        <taxon>Coscinodiscophyceae</taxon>
        <taxon>Thalassiosirophycidae</taxon>
        <taxon>Thalassiosirales</taxon>
        <taxon>Thalassiosiraceae</taxon>
        <taxon>Thalassiosira</taxon>
    </lineage>
</organism>
<name>K0TGA1_THAOC</name>
<feature type="region of interest" description="Disordered" evidence="1">
    <location>
        <begin position="1"/>
        <end position="102"/>
    </location>
</feature>
<accession>K0TGA1</accession>
<dbReference type="AlphaFoldDB" id="K0TGA1"/>
<feature type="compositionally biased region" description="Polar residues" evidence="1">
    <location>
        <begin position="245"/>
        <end position="263"/>
    </location>
</feature>
<dbReference type="Proteomes" id="UP000266841">
    <property type="component" value="Unassembled WGS sequence"/>
</dbReference>
<feature type="compositionally biased region" description="Basic residues" evidence="1">
    <location>
        <begin position="186"/>
        <end position="199"/>
    </location>
</feature>
<feature type="region of interest" description="Disordered" evidence="1">
    <location>
        <begin position="318"/>
        <end position="340"/>
    </location>
</feature>
<feature type="compositionally biased region" description="Basic and acidic residues" evidence="1">
    <location>
        <begin position="127"/>
        <end position="140"/>
    </location>
</feature>
<reference evidence="2 3" key="1">
    <citation type="journal article" date="2012" name="Genome Biol.">
        <title>Genome and low-iron response of an oceanic diatom adapted to chronic iron limitation.</title>
        <authorList>
            <person name="Lommer M."/>
            <person name="Specht M."/>
            <person name="Roy A.S."/>
            <person name="Kraemer L."/>
            <person name="Andreson R."/>
            <person name="Gutowska M.A."/>
            <person name="Wolf J."/>
            <person name="Bergner S.V."/>
            <person name="Schilhabel M.B."/>
            <person name="Klostermeier U.C."/>
            <person name="Beiko R.G."/>
            <person name="Rosenstiel P."/>
            <person name="Hippler M."/>
            <person name="Laroche J."/>
        </authorList>
    </citation>
    <scope>NUCLEOTIDE SEQUENCE [LARGE SCALE GENOMIC DNA]</scope>
    <source>
        <strain evidence="2 3">CCMP1005</strain>
    </source>
</reference>
<dbReference type="OMA" id="ANHIHEI"/>
<feature type="compositionally biased region" description="Polar residues" evidence="1">
    <location>
        <begin position="57"/>
        <end position="83"/>
    </location>
</feature>
<gene>
    <name evidence="2" type="ORF">THAOC_05820</name>
</gene>
<feature type="region of interest" description="Disordered" evidence="1">
    <location>
        <begin position="123"/>
        <end position="286"/>
    </location>
</feature>
<proteinExistence type="predicted"/>
<evidence type="ECO:0000313" key="2">
    <source>
        <dbReference type="EMBL" id="EJK72631.1"/>
    </source>
</evidence>
<evidence type="ECO:0008006" key="4">
    <source>
        <dbReference type="Google" id="ProtNLM"/>
    </source>
</evidence>
<feature type="compositionally biased region" description="Basic residues" evidence="1">
    <location>
        <begin position="158"/>
        <end position="168"/>
    </location>
</feature>
<feature type="region of interest" description="Disordered" evidence="1">
    <location>
        <begin position="503"/>
        <end position="529"/>
    </location>
</feature>
<dbReference type="eggNOG" id="ENOG502RWW0">
    <property type="taxonomic scope" value="Eukaryota"/>
</dbReference>
<protein>
    <recommendedName>
        <fullName evidence="4">START domain-containing protein</fullName>
    </recommendedName>
</protein>
<dbReference type="OrthoDB" id="42483at2759"/>
<keyword evidence="3" id="KW-1185">Reference proteome</keyword>
<evidence type="ECO:0000313" key="3">
    <source>
        <dbReference type="Proteomes" id="UP000266841"/>
    </source>
</evidence>
<sequence length="679" mass="75467">MNCYPPEVADATRTKPDKAFVPSPKKFRAEDPPETGDLEHKRRRKSSNRRREEKNLGKSNSTCKSNQKSQKNYCDSDLTTKNEILNFPERRRQPQRRGSTVVSISVKEVALERKADELSELTLRGCGGKDPEERIIESIPRRVKTRDPLPLLAASSRRAARRASKSGRCRSSTVSSPVSDELPTRAKTRKKAEKSKPRSILRNSSISAPPPIRYFGCASSDGTDDVSSIEDSCSEVTTVIDMGSSEGTSVRSVQSPSRSTNSALRRGKYTSSLKDDEGSFDGSDTDTELQFHREKSFFMRTADLGLTQDTVFAQQFMETSSSEPEPHYHQPSPRPPPGVQFNVDENWVSIDDGNGGHSPIAPQAVDALVSIGYKVANDPMMWTPTSKTRKFCCDKRLAFNDTPIPGPRVEGTGSALDSECMLWTGKFNHKYYGSDLPEDLVDLLMDSNRVSEYNKASKGRRDELTLSDGKKKDCPFSGRRKKKLSGVVIQGSLIVDGCAQVTSEDDGGGSSGYYGSTTSSRRKDKASRHVGVTKIVRSRNQVPLIRRELEFTSLLHCRELLEEQGGNGYIICARSVVPADDLKKEKRVIHSEALLNVYIIRRLHQKNSSKVGRDVSISESGRDASKKDLRNRCLLIKLAHVKSPLIPRMVAKRIGLAAAANHIHEIRNVISPRTERLNK</sequence>
<comment type="caution">
    <text evidence="2">The sequence shown here is derived from an EMBL/GenBank/DDBJ whole genome shotgun (WGS) entry which is preliminary data.</text>
</comment>